<comment type="caution">
    <text evidence="12">The sequence shown here is derived from an EMBL/GenBank/DDBJ whole genome shotgun (WGS) entry which is preliminary data.</text>
</comment>
<dbReference type="Gene3D" id="3.50.50.60">
    <property type="entry name" value="FAD/NAD(P)-binding domain"/>
    <property type="match status" value="2"/>
</dbReference>
<dbReference type="GO" id="GO:0050660">
    <property type="term" value="F:flavin adenine dinucleotide binding"/>
    <property type="evidence" value="ECO:0007669"/>
    <property type="project" value="TreeGrafter"/>
</dbReference>
<dbReference type="InterPro" id="IPR036188">
    <property type="entry name" value="FAD/NAD-bd_sf"/>
</dbReference>
<keyword evidence="4 9" id="KW-0274">FAD</keyword>
<keyword evidence="8 9" id="KW-0676">Redox-active center</keyword>
<dbReference type="SUPFAM" id="SSF51905">
    <property type="entry name" value="FAD/NAD(P)-binding domain"/>
    <property type="match status" value="1"/>
</dbReference>
<evidence type="ECO:0000256" key="1">
    <source>
        <dbReference type="ARBA" id="ARBA00001974"/>
    </source>
</evidence>
<dbReference type="PRINTS" id="PR00411">
    <property type="entry name" value="PNDRDTASEI"/>
</dbReference>
<evidence type="ECO:0000256" key="4">
    <source>
        <dbReference type="ARBA" id="ARBA00022827"/>
    </source>
</evidence>
<evidence type="ECO:0000256" key="6">
    <source>
        <dbReference type="ARBA" id="ARBA00023027"/>
    </source>
</evidence>
<dbReference type="PANTHER" id="PTHR22912:SF217">
    <property type="entry name" value="DIHYDROLIPOYL DEHYDROGENASE"/>
    <property type="match status" value="1"/>
</dbReference>
<dbReference type="Gene3D" id="3.30.390.30">
    <property type="match status" value="1"/>
</dbReference>
<dbReference type="Proteomes" id="UP000315289">
    <property type="component" value="Unassembled WGS sequence"/>
</dbReference>
<evidence type="ECO:0000256" key="9">
    <source>
        <dbReference type="RuleBase" id="RU003691"/>
    </source>
</evidence>
<dbReference type="InterPro" id="IPR016156">
    <property type="entry name" value="FAD/NAD-linked_Rdtase_dimer_sf"/>
</dbReference>
<sequence>MQEFDLIVIGGGSGLDIASAAAQHGLKVAIIEKDRMGGTCLNRGCIPSKLLIHSANIAEIIKQSDTFGIKVNDFSIDFEKIMNRVNGITDSESDEIKKGLMQSDNPKLFAKECRFVGEKKIAFKREGKKLDGDEEDEIISAEKIVIASGTKPIIPKIKGLEETGYITSDEALRLKKQPQVLTIIGGGYVACELAHFFGSLGTKIHIIQRNNLLIPQEDEEISQKFTEVFSRKYNIHLGYNTESILKINNTNNHTADTFHVVAKNSSGEILEIDSDQLLVSTGRISNTESLDLDKSGIKINEKGFIIVDEYLETTMKGIFAIGDVVGKYLFKHNANLESQYAYNNIIHGSKKMSVDYTAMPHAIFSSPQVAGVGFTEQELRKKGTEYLKSTYPYIQTGMGEAIEDRDGFVKFLVDKNDRKILGCHIIGTDASTLIHEVLVTMRSGNGTIDSISNTIHIHPALSEVIARAASGIN</sequence>
<gene>
    <name evidence="12" type="ORF">NARC_70015</name>
</gene>
<dbReference type="OrthoDB" id="27922at2157"/>
<accession>A0A557SV10</accession>
<organism evidence="12 13">
    <name type="scientific">Candidatus Nitrosocosmicus arcticus</name>
    <dbReference type="NCBI Taxonomy" id="2035267"/>
    <lineage>
        <taxon>Archaea</taxon>
        <taxon>Nitrososphaerota</taxon>
        <taxon>Nitrososphaeria</taxon>
        <taxon>Nitrososphaerales</taxon>
        <taxon>Nitrososphaeraceae</taxon>
        <taxon>Candidatus Nitrosocosmicus</taxon>
    </lineage>
</organism>
<dbReference type="Pfam" id="PF07992">
    <property type="entry name" value="Pyr_redox_2"/>
    <property type="match status" value="1"/>
</dbReference>
<dbReference type="InterPro" id="IPR001100">
    <property type="entry name" value="Pyr_nuc-diS_OxRdtase"/>
</dbReference>
<evidence type="ECO:0000256" key="3">
    <source>
        <dbReference type="ARBA" id="ARBA00022630"/>
    </source>
</evidence>
<dbReference type="PROSITE" id="PS00076">
    <property type="entry name" value="PYRIDINE_REDOX_1"/>
    <property type="match status" value="1"/>
</dbReference>
<protein>
    <submittedName>
        <fullName evidence="12">Putative dihydrolipoamide dehydrogenase</fullName>
    </submittedName>
</protein>
<evidence type="ECO:0000256" key="5">
    <source>
        <dbReference type="ARBA" id="ARBA00023002"/>
    </source>
</evidence>
<evidence type="ECO:0000259" key="10">
    <source>
        <dbReference type="Pfam" id="PF02852"/>
    </source>
</evidence>
<evidence type="ECO:0000259" key="11">
    <source>
        <dbReference type="Pfam" id="PF07992"/>
    </source>
</evidence>
<evidence type="ECO:0000256" key="7">
    <source>
        <dbReference type="ARBA" id="ARBA00023157"/>
    </source>
</evidence>
<dbReference type="GO" id="GO:0004148">
    <property type="term" value="F:dihydrolipoyl dehydrogenase (NADH) activity"/>
    <property type="evidence" value="ECO:0007669"/>
    <property type="project" value="TreeGrafter"/>
</dbReference>
<dbReference type="InterPro" id="IPR004099">
    <property type="entry name" value="Pyr_nucl-diS_OxRdtase_dimer"/>
</dbReference>
<dbReference type="InterPro" id="IPR023753">
    <property type="entry name" value="FAD/NAD-binding_dom"/>
</dbReference>
<evidence type="ECO:0000256" key="2">
    <source>
        <dbReference type="ARBA" id="ARBA00007532"/>
    </source>
</evidence>
<dbReference type="AlphaFoldDB" id="A0A557SV10"/>
<dbReference type="SUPFAM" id="SSF55424">
    <property type="entry name" value="FAD/NAD-linked reductases, dimerisation (C-terminal) domain"/>
    <property type="match status" value="1"/>
</dbReference>
<feature type="domain" description="Pyridine nucleotide-disulphide oxidoreductase dimerisation" evidence="10">
    <location>
        <begin position="359"/>
        <end position="468"/>
    </location>
</feature>
<dbReference type="PANTHER" id="PTHR22912">
    <property type="entry name" value="DISULFIDE OXIDOREDUCTASE"/>
    <property type="match status" value="1"/>
</dbReference>
<comment type="similarity">
    <text evidence="2 9">Belongs to the class-I pyridine nucleotide-disulfide oxidoreductase family.</text>
</comment>
<dbReference type="Pfam" id="PF02852">
    <property type="entry name" value="Pyr_redox_dim"/>
    <property type="match status" value="1"/>
</dbReference>
<proteinExistence type="inferred from homology"/>
<dbReference type="EMBL" id="VOAH01000007">
    <property type="protein sequence ID" value="TVP40438.1"/>
    <property type="molecule type" value="Genomic_DNA"/>
</dbReference>
<keyword evidence="7" id="KW-1015">Disulfide bond</keyword>
<dbReference type="InterPro" id="IPR050151">
    <property type="entry name" value="Class-I_Pyr_Nuc-Dis_Oxidored"/>
</dbReference>
<feature type="domain" description="FAD/NAD(P)-binding" evidence="11">
    <location>
        <begin position="4"/>
        <end position="334"/>
    </location>
</feature>
<dbReference type="PIRSF" id="PIRSF000350">
    <property type="entry name" value="Mercury_reductase_MerA"/>
    <property type="match status" value="1"/>
</dbReference>
<keyword evidence="13" id="KW-1185">Reference proteome</keyword>
<keyword evidence="5 9" id="KW-0560">Oxidoreductase</keyword>
<evidence type="ECO:0000313" key="12">
    <source>
        <dbReference type="EMBL" id="TVP40438.1"/>
    </source>
</evidence>
<comment type="cofactor">
    <cofactor evidence="1">
        <name>FAD</name>
        <dbReference type="ChEBI" id="CHEBI:57692"/>
    </cofactor>
</comment>
<keyword evidence="6" id="KW-0520">NAD</keyword>
<dbReference type="RefSeq" id="WP_144730527.1">
    <property type="nucleotide sequence ID" value="NZ_ML675583.1"/>
</dbReference>
<dbReference type="FunFam" id="3.30.390.30:FF:000001">
    <property type="entry name" value="Dihydrolipoyl dehydrogenase"/>
    <property type="match status" value="1"/>
</dbReference>
<reference evidence="12 13" key="1">
    <citation type="journal article" date="2019" name="Front. Microbiol.">
        <title>Ammonia Oxidation by the Arctic Terrestrial Thaumarchaeote Candidatus Nitrosocosmicus arcticus Is Stimulated by Increasing Temperatures.</title>
        <authorList>
            <person name="Alves R.J.E."/>
            <person name="Kerou M."/>
            <person name="Zappe A."/>
            <person name="Bittner R."/>
            <person name="Abby S.S."/>
            <person name="Schmidt H.A."/>
            <person name="Pfeifer K."/>
            <person name="Schleper C."/>
        </authorList>
    </citation>
    <scope>NUCLEOTIDE SEQUENCE [LARGE SCALE GENOMIC DNA]</scope>
    <source>
        <strain evidence="12 13">Kfb</strain>
    </source>
</reference>
<evidence type="ECO:0000313" key="13">
    <source>
        <dbReference type="Proteomes" id="UP000315289"/>
    </source>
</evidence>
<dbReference type="PRINTS" id="PR00368">
    <property type="entry name" value="FADPNR"/>
</dbReference>
<evidence type="ECO:0000256" key="8">
    <source>
        <dbReference type="ARBA" id="ARBA00023284"/>
    </source>
</evidence>
<dbReference type="GO" id="GO:0006103">
    <property type="term" value="P:2-oxoglutarate metabolic process"/>
    <property type="evidence" value="ECO:0007669"/>
    <property type="project" value="TreeGrafter"/>
</dbReference>
<keyword evidence="3 9" id="KW-0285">Flavoprotein</keyword>
<dbReference type="InterPro" id="IPR012999">
    <property type="entry name" value="Pyr_OxRdtase_I_AS"/>
</dbReference>
<name>A0A557SV10_9ARCH</name>